<dbReference type="EMBL" id="CAXAMM010040807">
    <property type="protein sequence ID" value="CAK9095572.1"/>
    <property type="molecule type" value="Genomic_DNA"/>
</dbReference>
<dbReference type="Pfam" id="PF01025">
    <property type="entry name" value="GrpE"/>
    <property type="match status" value="1"/>
</dbReference>
<evidence type="ECO:0000259" key="10">
    <source>
        <dbReference type="PROSITE" id="PS50199"/>
    </source>
</evidence>
<evidence type="ECO:0000256" key="5">
    <source>
        <dbReference type="ARBA" id="ARBA00023186"/>
    </source>
</evidence>
<dbReference type="InterPro" id="IPR001876">
    <property type="entry name" value="Znf_RanBP2"/>
</dbReference>
<feature type="signal peptide" evidence="9">
    <location>
        <begin position="1"/>
        <end position="19"/>
    </location>
</feature>
<dbReference type="PANTHER" id="PTHR21237:SF40">
    <property type="entry name" value="CELL CYCLE AND APOPTOSIS REGULATOR PROTEIN 2"/>
    <property type="match status" value="1"/>
</dbReference>
<reference evidence="11 12" key="1">
    <citation type="submission" date="2024-02" db="EMBL/GenBank/DDBJ databases">
        <authorList>
            <person name="Chen Y."/>
            <person name="Shah S."/>
            <person name="Dougan E. K."/>
            <person name="Thang M."/>
            <person name="Chan C."/>
        </authorList>
    </citation>
    <scope>NUCLEOTIDE SEQUENCE [LARGE SCALE GENOMIC DNA]</scope>
</reference>
<sequence length="358" mass="38665">MTKTKPAIVVLAAALAVWASKLSCDFVAPARSSAKPETAHGQRAERAAFASDSSQSRFAEAFLGSTACLALAGIAATSAHSRKGYRIVGLQAEGEAKEAAENTEGAKAESEDSPEADEEDVADDEDEANEEGEEDENKPAKWKCLDCGSMNFAAATECEKCGASKPSPEEAKMVEERDQAKEEIAKVMDGFLRMQADLQNYRRQHDEAMGRAKDLGKLDALKKLLPFNDDIAEALVEPEGMDEKDKAIHDSYSLLFRKVGDVWAKDGVQTFDAAPGEKFDETSHKIAEEREVDGQEPGTILEVVKTGYKCDGKVVLPAEVVVVAPEKKAEEEEKEDKDESAESAAKETEETPEVAADA</sequence>
<accession>A0ABP0R909</accession>
<keyword evidence="12" id="KW-1185">Reference proteome</keyword>
<feature type="region of interest" description="Disordered" evidence="8">
    <location>
        <begin position="324"/>
        <end position="358"/>
    </location>
</feature>
<evidence type="ECO:0000256" key="1">
    <source>
        <dbReference type="ARBA" id="ARBA00009054"/>
    </source>
</evidence>
<dbReference type="InterPro" id="IPR009012">
    <property type="entry name" value="GrpE_head"/>
</dbReference>
<keyword evidence="9" id="KW-0732">Signal</keyword>
<feature type="region of interest" description="Disordered" evidence="8">
    <location>
        <begin position="96"/>
        <end position="139"/>
    </location>
</feature>
<keyword evidence="4" id="KW-0862">Zinc</keyword>
<dbReference type="SUPFAM" id="SSF90209">
    <property type="entry name" value="Ran binding protein zinc finger-like"/>
    <property type="match status" value="1"/>
</dbReference>
<evidence type="ECO:0000256" key="9">
    <source>
        <dbReference type="SAM" id="SignalP"/>
    </source>
</evidence>
<keyword evidence="2" id="KW-0479">Metal-binding</keyword>
<proteinExistence type="inferred from homology"/>
<dbReference type="PRINTS" id="PR00773">
    <property type="entry name" value="GRPEPROTEIN"/>
</dbReference>
<dbReference type="InterPro" id="IPR036443">
    <property type="entry name" value="Znf_RanBP2_sf"/>
</dbReference>
<dbReference type="PROSITE" id="PS50199">
    <property type="entry name" value="ZF_RANBP2_2"/>
    <property type="match status" value="1"/>
</dbReference>
<organism evidence="11 12">
    <name type="scientific">Durusdinium trenchii</name>
    <dbReference type="NCBI Taxonomy" id="1381693"/>
    <lineage>
        <taxon>Eukaryota</taxon>
        <taxon>Sar</taxon>
        <taxon>Alveolata</taxon>
        <taxon>Dinophyceae</taxon>
        <taxon>Suessiales</taxon>
        <taxon>Symbiodiniaceae</taxon>
        <taxon>Durusdinium</taxon>
    </lineage>
</organism>
<dbReference type="Gene3D" id="3.90.20.20">
    <property type="match status" value="1"/>
</dbReference>
<evidence type="ECO:0000256" key="2">
    <source>
        <dbReference type="ARBA" id="ARBA00022723"/>
    </source>
</evidence>
<feature type="compositionally biased region" description="Basic and acidic residues" evidence="8">
    <location>
        <begin position="96"/>
        <end position="110"/>
    </location>
</feature>
<dbReference type="SMART" id="SM00547">
    <property type="entry name" value="ZnF_RBZ"/>
    <property type="match status" value="1"/>
</dbReference>
<protein>
    <submittedName>
        <fullName evidence="11">Protein GrpE (HSP-70 cofactor)</fullName>
    </submittedName>
</protein>
<comment type="similarity">
    <text evidence="1 7">Belongs to the GrpE family.</text>
</comment>
<evidence type="ECO:0000313" key="12">
    <source>
        <dbReference type="Proteomes" id="UP001642464"/>
    </source>
</evidence>
<evidence type="ECO:0000256" key="7">
    <source>
        <dbReference type="RuleBase" id="RU004478"/>
    </source>
</evidence>
<feature type="domain" description="RanBP2-type" evidence="10">
    <location>
        <begin position="138"/>
        <end position="167"/>
    </location>
</feature>
<evidence type="ECO:0000256" key="8">
    <source>
        <dbReference type="SAM" id="MobiDB-lite"/>
    </source>
</evidence>
<evidence type="ECO:0000256" key="6">
    <source>
        <dbReference type="PROSITE-ProRule" id="PRU00322"/>
    </source>
</evidence>
<dbReference type="Proteomes" id="UP001642464">
    <property type="component" value="Unassembled WGS sequence"/>
</dbReference>
<dbReference type="HAMAP" id="MF_01151">
    <property type="entry name" value="GrpE"/>
    <property type="match status" value="1"/>
</dbReference>
<gene>
    <name evidence="11" type="ORF">SCF082_LOCUS44885</name>
</gene>
<comment type="caution">
    <text evidence="11">The sequence shown here is derived from an EMBL/GenBank/DDBJ whole genome shotgun (WGS) entry which is preliminary data.</text>
</comment>
<evidence type="ECO:0000313" key="11">
    <source>
        <dbReference type="EMBL" id="CAK9095572.1"/>
    </source>
</evidence>
<keyword evidence="3 6" id="KW-0863">Zinc-finger</keyword>
<dbReference type="Gene3D" id="2.30.22.10">
    <property type="entry name" value="Head domain of nucleotide exchange factor GrpE"/>
    <property type="match status" value="1"/>
</dbReference>
<dbReference type="Gene3D" id="4.10.1060.10">
    <property type="entry name" value="Zinc finger, RanBP2-type"/>
    <property type="match status" value="1"/>
</dbReference>
<dbReference type="SUPFAM" id="SSF58014">
    <property type="entry name" value="Coiled-coil domain of nucleotide exchange factor GrpE"/>
    <property type="match status" value="1"/>
</dbReference>
<dbReference type="PANTHER" id="PTHR21237">
    <property type="entry name" value="GRPE PROTEIN"/>
    <property type="match status" value="1"/>
</dbReference>
<dbReference type="SUPFAM" id="SSF51064">
    <property type="entry name" value="Head domain of nucleotide exchange factor GrpE"/>
    <property type="match status" value="1"/>
</dbReference>
<dbReference type="InterPro" id="IPR013805">
    <property type="entry name" value="GrpE_CC"/>
</dbReference>
<feature type="compositionally biased region" description="Acidic residues" evidence="8">
    <location>
        <begin position="332"/>
        <end position="341"/>
    </location>
</feature>
<name>A0ABP0R909_9DINO</name>
<dbReference type="PROSITE" id="PS01358">
    <property type="entry name" value="ZF_RANBP2_1"/>
    <property type="match status" value="1"/>
</dbReference>
<dbReference type="InterPro" id="IPR000740">
    <property type="entry name" value="GrpE"/>
</dbReference>
<feature type="chain" id="PRO_5045557718" evidence="9">
    <location>
        <begin position="20"/>
        <end position="358"/>
    </location>
</feature>
<evidence type="ECO:0000256" key="4">
    <source>
        <dbReference type="ARBA" id="ARBA00022833"/>
    </source>
</evidence>
<evidence type="ECO:0000256" key="3">
    <source>
        <dbReference type="ARBA" id="ARBA00022771"/>
    </source>
</evidence>
<keyword evidence="5" id="KW-0143">Chaperone</keyword>
<feature type="compositionally biased region" description="Acidic residues" evidence="8">
    <location>
        <begin position="111"/>
        <end position="136"/>
    </location>
</feature>